<sequence length="166" mass="18545">MAQQGCIWKLQELTLHLNVNPLVDLQQTSHLGHAIPALTDLFRKRTCENSGDGKYRSQNLCQTTYFGVGDGWLPPLVFAAEERAETAESGACANGNDEVLFNLFIATIGVPDLLRESRYCNILRLVKDDDGNIGNKEKIQVRCCRRRRNLIALRDDNSESQLSVGP</sequence>
<proteinExistence type="predicted"/>
<evidence type="ECO:0000313" key="2">
    <source>
        <dbReference type="Proteomes" id="UP000824120"/>
    </source>
</evidence>
<reference evidence="1 2" key="1">
    <citation type="submission" date="2020-09" db="EMBL/GenBank/DDBJ databases">
        <title>De no assembly of potato wild relative species, Solanum commersonii.</title>
        <authorList>
            <person name="Cho K."/>
        </authorList>
    </citation>
    <scope>NUCLEOTIDE SEQUENCE [LARGE SCALE GENOMIC DNA]</scope>
    <source>
        <strain evidence="1">LZ3.2</strain>
        <tissue evidence="1">Leaf</tissue>
    </source>
</reference>
<name>A0A9J5ZNI7_SOLCO</name>
<comment type="caution">
    <text evidence="1">The sequence shown here is derived from an EMBL/GenBank/DDBJ whole genome shotgun (WGS) entry which is preliminary data.</text>
</comment>
<organism evidence="1 2">
    <name type="scientific">Solanum commersonii</name>
    <name type="common">Commerson's wild potato</name>
    <name type="synonym">Commerson's nightshade</name>
    <dbReference type="NCBI Taxonomy" id="4109"/>
    <lineage>
        <taxon>Eukaryota</taxon>
        <taxon>Viridiplantae</taxon>
        <taxon>Streptophyta</taxon>
        <taxon>Embryophyta</taxon>
        <taxon>Tracheophyta</taxon>
        <taxon>Spermatophyta</taxon>
        <taxon>Magnoliopsida</taxon>
        <taxon>eudicotyledons</taxon>
        <taxon>Gunneridae</taxon>
        <taxon>Pentapetalae</taxon>
        <taxon>asterids</taxon>
        <taxon>lamiids</taxon>
        <taxon>Solanales</taxon>
        <taxon>Solanaceae</taxon>
        <taxon>Solanoideae</taxon>
        <taxon>Solaneae</taxon>
        <taxon>Solanum</taxon>
    </lineage>
</organism>
<evidence type="ECO:0000313" key="1">
    <source>
        <dbReference type="EMBL" id="KAG5613668.1"/>
    </source>
</evidence>
<keyword evidence="2" id="KW-1185">Reference proteome</keyword>
<gene>
    <name evidence="1" type="ORF">H5410_024949</name>
</gene>
<dbReference type="EMBL" id="JACXVP010000004">
    <property type="protein sequence ID" value="KAG5613668.1"/>
    <property type="molecule type" value="Genomic_DNA"/>
</dbReference>
<protein>
    <submittedName>
        <fullName evidence="1">Uncharacterized protein</fullName>
    </submittedName>
</protein>
<dbReference type="Proteomes" id="UP000824120">
    <property type="component" value="Chromosome 4"/>
</dbReference>
<accession>A0A9J5ZNI7</accession>
<dbReference type="AlphaFoldDB" id="A0A9J5ZNI7"/>